<evidence type="ECO:0000256" key="1">
    <source>
        <dbReference type="SAM" id="SignalP"/>
    </source>
</evidence>
<dbReference type="Pfam" id="PF18962">
    <property type="entry name" value="Por_Secre_tail"/>
    <property type="match status" value="1"/>
</dbReference>
<dbReference type="NCBIfam" id="TIGR04183">
    <property type="entry name" value="Por_Secre_tail"/>
    <property type="match status" value="1"/>
</dbReference>
<evidence type="ECO:0000313" key="4">
    <source>
        <dbReference type="Proteomes" id="UP000422221"/>
    </source>
</evidence>
<keyword evidence="3" id="KW-0482">Metalloprotease</keyword>
<dbReference type="AlphaFoldDB" id="A0A7J4XE02"/>
<sequence>MKRNLLFIVFLCCTCLGIYAAPFRFLETIVTQADGSQLALYASGDEFYHWIHDKDGYTIVQAEDGYCYYAIKNDKGELVPSIYRVDDELPSKTKIVPWLKISKQQYDKRRERMQIQPMTRTTKPQYASHKNPLNNIVIFVSFKDATTFSKKRSVYDSRFNSTTSSSGSLKDYYKEVSYSNLDITSHFYPKTSDMTSTANGYIDFHNRGFYRPYNATTNPDGYRTSDESTNREHNLIVNAIDAVKASIEQDFTPDELDNDNDGYIDNVCFVIQGNSDGWSDLLWAHRWSLYTKECYIHGKRVMDYVFQPENQVTVNTLCHEMFHALGAPDLYHYSEESQNLDPVGSWDLMNSGWCHMGAYMKWMYAGQSWIKDMPTITQPGTYTLLPLSQSAENSCYKVNSTNPNEYFVLEYRKKEGKYEKNLIRSGLLIYRINTTVSEGNRNGPPDEVYIYRPFGSLTENGFLDEAAYQTTSGAVMTDKTFPKPFLSDNSDGGLRIRNVIMEDDKLTFEIEDIPTGFENLFDDRKMQLKMVDNTLYVSSDENVESIVVTDISGKVLEQTKNTNQLSLKQFSQGIYIVSILSGNNMYKRKIFIE</sequence>
<dbReference type="InterPro" id="IPR026444">
    <property type="entry name" value="Secre_tail"/>
</dbReference>
<keyword evidence="1" id="KW-0732">Signal</keyword>
<dbReference type="InterPro" id="IPR008757">
    <property type="entry name" value="Peptidase_M6-like_domain"/>
</dbReference>
<dbReference type="PANTHER" id="PTHR41775">
    <property type="entry name" value="SECRETED PROTEIN-RELATED"/>
    <property type="match status" value="1"/>
</dbReference>
<evidence type="ECO:0000313" key="3">
    <source>
        <dbReference type="EMBL" id="KAA3759203.1"/>
    </source>
</evidence>
<accession>A0A7J4XE02</accession>
<reference evidence="3 4" key="1">
    <citation type="journal article" date="2019" name="Nat. Med.">
        <title>A library of human gut bacterial isolates paired with longitudinal multiomics data enables mechanistic microbiome research.</title>
        <authorList>
            <person name="Poyet M."/>
            <person name="Groussin M."/>
            <person name="Gibbons S.M."/>
            <person name="Avila-Pacheco J."/>
            <person name="Jiang X."/>
            <person name="Kearney S.M."/>
            <person name="Perrotta A.R."/>
            <person name="Berdy B."/>
            <person name="Zhao S."/>
            <person name="Lieberman T.D."/>
            <person name="Swanson P.K."/>
            <person name="Smith M."/>
            <person name="Roesemann S."/>
            <person name="Alexander J.E."/>
            <person name="Rich S.A."/>
            <person name="Livny J."/>
            <person name="Vlamakis H."/>
            <person name="Clish C."/>
            <person name="Bullock K."/>
            <person name="Deik A."/>
            <person name="Scott J."/>
            <person name="Pierce K.A."/>
            <person name="Xavier R.J."/>
            <person name="Alm E.J."/>
        </authorList>
    </citation>
    <scope>NUCLEOTIDE SEQUENCE [LARGE SCALE GENOMIC DNA]</scope>
    <source>
        <strain evidence="3 4">BIOML-A10</strain>
    </source>
</reference>
<dbReference type="GO" id="GO:0006508">
    <property type="term" value="P:proteolysis"/>
    <property type="evidence" value="ECO:0007669"/>
    <property type="project" value="UniProtKB-KW"/>
</dbReference>
<keyword evidence="3" id="KW-0645">Protease</keyword>
<dbReference type="GO" id="GO:0008237">
    <property type="term" value="F:metallopeptidase activity"/>
    <property type="evidence" value="ECO:0007669"/>
    <property type="project" value="UniProtKB-KW"/>
</dbReference>
<dbReference type="RefSeq" id="WP_007478788.1">
    <property type="nucleotide sequence ID" value="NZ_JADNPJ010000008.1"/>
</dbReference>
<comment type="caution">
    <text evidence="3">The sequence shown here is derived from an EMBL/GenBank/DDBJ whole genome shotgun (WGS) entry which is preliminary data.</text>
</comment>
<dbReference type="NCBIfam" id="TIGR03296">
    <property type="entry name" value="M6dom_TIGR03296"/>
    <property type="match status" value="1"/>
</dbReference>
<protein>
    <submittedName>
        <fullName evidence="3">M6 family metalloprotease domain-containing protein</fullName>
    </submittedName>
</protein>
<gene>
    <name evidence="3" type="ORF">F3F73_19400</name>
</gene>
<evidence type="ECO:0000259" key="2">
    <source>
        <dbReference type="Pfam" id="PF18962"/>
    </source>
</evidence>
<feature type="chain" id="PRO_5029864228" evidence="1">
    <location>
        <begin position="21"/>
        <end position="593"/>
    </location>
</feature>
<keyword evidence="3" id="KW-0378">Hydrolase</keyword>
<dbReference type="PANTHER" id="PTHR41775:SF1">
    <property type="entry name" value="PEPTIDASE M6-LIKE DOMAIN-CONTAINING PROTEIN"/>
    <property type="match status" value="1"/>
</dbReference>
<proteinExistence type="predicted"/>
<organism evidence="3 4">
    <name type="scientific">Bacteroides salyersiae</name>
    <dbReference type="NCBI Taxonomy" id="291644"/>
    <lineage>
        <taxon>Bacteria</taxon>
        <taxon>Pseudomonadati</taxon>
        <taxon>Bacteroidota</taxon>
        <taxon>Bacteroidia</taxon>
        <taxon>Bacteroidales</taxon>
        <taxon>Bacteroidaceae</taxon>
        <taxon>Bacteroides</taxon>
    </lineage>
</organism>
<dbReference type="EMBL" id="VWMK01000023">
    <property type="protein sequence ID" value="KAA3759203.1"/>
    <property type="molecule type" value="Genomic_DNA"/>
</dbReference>
<name>A0A7J4XE02_9BACE</name>
<feature type="signal peptide" evidence="1">
    <location>
        <begin position="1"/>
        <end position="20"/>
    </location>
</feature>
<dbReference type="Proteomes" id="UP000422221">
    <property type="component" value="Unassembled WGS sequence"/>
</dbReference>
<feature type="domain" description="Secretion system C-terminal sorting" evidence="2">
    <location>
        <begin position="533"/>
        <end position="592"/>
    </location>
</feature>